<sequence length="368" mass="40712">MNSATQYLNITEPFSFRRGGSIPELTLAYETWGSLDANKSNAVMILTGISPSAHATSSAQDPSEGWWEPMVGSGRPIDTDRNFVVCINSLGSCKGSTGPDSTNPATGKPYRLEFPEVTIWDIARAAQLVLDHLGITQLRMMVGPSMGGMSGLAWLHQFPHGARHFLGISSSANAEPFSIAIRSLQREAIVSDPDWQNGNYSPERWPRTGMRLARKLGMITYRSAREWRERFGRLPQDRYEPTTFGMNFAVESYLENAAAKFVSNYDPCTYVYLSRAMDWFDATEGHADLTDALSHIALESACLIGVDSDILFPVHQQRDLADAFHANGVRSNLVTLPSDQGHDAFLVDYDRFRPAVAGYFAQVLDGET</sequence>
<dbReference type="RefSeq" id="WP_354695851.1">
    <property type="nucleotide sequence ID" value="NZ_JAZHOG010000008.1"/>
</dbReference>
<feature type="region of interest" description="Important for substrate specificity" evidence="2">
    <location>
        <begin position="48"/>
        <end position="51"/>
    </location>
</feature>
<feature type="binding site" evidence="2">
    <location>
        <position position="343"/>
    </location>
    <ligand>
        <name>substrate</name>
    </ligand>
</feature>
<keyword evidence="1 2" id="KW-0808">Transferase</keyword>
<gene>
    <name evidence="5" type="ORF">V3330_12930</name>
</gene>
<dbReference type="PANTHER" id="PTHR32268:SF11">
    <property type="entry name" value="HOMOSERINE O-ACETYLTRANSFERASE"/>
    <property type="match status" value="1"/>
</dbReference>
<dbReference type="InterPro" id="IPR029058">
    <property type="entry name" value="AB_hydrolase_fold"/>
</dbReference>
<feature type="active site" evidence="2 3">
    <location>
        <position position="342"/>
    </location>
</feature>
<dbReference type="InterPro" id="IPR000073">
    <property type="entry name" value="AB_hydrolase_1"/>
</dbReference>
<dbReference type="GO" id="GO:0009086">
    <property type="term" value="P:methionine biosynthetic process"/>
    <property type="evidence" value="ECO:0007669"/>
    <property type="project" value="TreeGrafter"/>
</dbReference>
<comment type="function">
    <text evidence="2">Transfers a succinyl group from succinyl-CoA to L-serine, forming succinyl-L-serine.</text>
</comment>
<comment type="pathway">
    <text evidence="2">Amino-acid biosynthesis; L-cysteine biosynthesis; L-cysteine from L-serine: step 1/2.</text>
</comment>
<dbReference type="InterPro" id="IPR008220">
    <property type="entry name" value="HAT_MetX-like"/>
</dbReference>
<evidence type="ECO:0000313" key="6">
    <source>
        <dbReference type="Proteomes" id="UP001359886"/>
    </source>
</evidence>
<comment type="caution">
    <text evidence="2">Lacks conserved residue(s) required for the propagation of feature annotation.</text>
</comment>
<comment type="subcellular location">
    <subcellularLocation>
        <location evidence="2">Cytoplasm</location>
    </subcellularLocation>
</comment>
<dbReference type="GO" id="GO:0006535">
    <property type="term" value="P:cysteine biosynthetic process from serine"/>
    <property type="evidence" value="ECO:0007669"/>
    <property type="project" value="UniProtKB-UniRule"/>
</dbReference>
<evidence type="ECO:0000313" key="5">
    <source>
        <dbReference type="EMBL" id="MEJ8568529.1"/>
    </source>
</evidence>
<dbReference type="GO" id="GO:0016750">
    <property type="term" value="F:O-succinyltransferase activity"/>
    <property type="evidence" value="ECO:0007669"/>
    <property type="project" value="UniProtKB-UniRule"/>
</dbReference>
<evidence type="ECO:0000256" key="3">
    <source>
        <dbReference type="PIRSR" id="PIRSR000443-1"/>
    </source>
</evidence>
<dbReference type="PIRSF" id="PIRSF000443">
    <property type="entry name" value="Homoser_Ac_trans"/>
    <property type="match status" value="1"/>
</dbReference>
<proteinExistence type="inferred from homology"/>
<name>A0AAW9R7M1_9GAMM</name>
<keyword evidence="2" id="KW-0963">Cytoplasm</keyword>
<reference evidence="5 6" key="1">
    <citation type="submission" date="2024-02" db="EMBL/GenBank/DDBJ databases">
        <title>A novel Wenzhouxiangellaceae bacterium, isolated from coastal sediments.</title>
        <authorList>
            <person name="Du Z.-J."/>
            <person name="Ye Y.-Q."/>
            <person name="Zhang X.-Y."/>
        </authorList>
    </citation>
    <scope>NUCLEOTIDE SEQUENCE [LARGE SCALE GENOMIC DNA]</scope>
    <source>
        <strain evidence="5 6">CH-27</strain>
    </source>
</reference>
<keyword evidence="2" id="KW-0198">Cysteine biosynthesis</keyword>
<dbReference type="AlphaFoldDB" id="A0AAW9R7M1"/>
<dbReference type="NCBIfam" id="TIGR01392">
    <property type="entry name" value="homoserO_Ac_trn"/>
    <property type="match status" value="1"/>
</dbReference>
<keyword evidence="6" id="KW-1185">Reference proteome</keyword>
<keyword evidence="2 5" id="KW-0012">Acyltransferase</keyword>
<evidence type="ECO:0000256" key="2">
    <source>
        <dbReference type="HAMAP-Rule" id="MF_00296"/>
    </source>
</evidence>
<feature type="domain" description="AB hydrolase-1" evidence="4">
    <location>
        <begin position="65"/>
        <end position="348"/>
    </location>
</feature>
<dbReference type="SUPFAM" id="SSF53474">
    <property type="entry name" value="alpha/beta-Hydrolases"/>
    <property type="match status" value="1"/>
</dbReference>
<dbReference type="GO" id="GO:0005737">
    <property type="term" value="C:cytoplasm"/>
    <property type="evidence" value="ECO:0007669"/>
    <property type="project" value="UniProtKB-SubCell"/>
</dbReference>
<dbReference type="Gene3D" id="1.10.1740.110">
    <property type="match status" value="1"/>
</dbReference>
<protein>
    <recommendedName>
        <fullName evidence="2">Serine O-succinyltransferase</fullName>
        <shortName evidence="2">SST</shortName>
        <ecNumber evidence="2">2.3.1.-</ecNumber>
    </recommendedName>
</protein>
<comment type="subunit">
    <text evidence="2">Homodimer.</text>
</comment>
<keyword evidence="2" id="KW-0028">Amino-acid biosynthesis</keyword>
<dbReference type="Pfam" id="PF00561">
    <property type="entry name" value="Abhydrolase_1"/>
    <property type="match status" value="1"/>
</dbReference>
<dbReference type="GO" id="GO:0004414">
    <property type="term" value="F:homoserine O-acetyltransferase activity"/>
    <property type="evidence" value="ECO:0007669"/>
    <property type="project" value="TreeGrafter"/>
</dbReference>
<comment type="similarity">
    <text evidence="2">Belongs to the AB hydrolase superfamily. MetX family.</text>
</comment>
<evidence type="ECO:0000259" key="4">
    <source>
        <dbReference type="Pfam" id="PF00561"/>
    </source>
</evidence>
<organism evidence="5 6">
    <name type="scientific">Elongatibacter sediminis</name>
    <dbReference type="NCBI Taxonomy" id="3119006"/>
    <lineage>
        <taxon>Bacteria</taxon>
        <taxon>Pseudomonadati</taxon>
        <taxon>Pseudomonadota</taxon>
        <taxon>Gammaproteobacteria</taxon>
        <taxon>Chromatiales</taxon>
        <taxon>Wenzhouxiangellaceae</taxon>
        <taxon>Elongatibacter</taxon>
    </lineage>
</organism>
<dbReference type="Gene3D" id="3.40.50.1820">
    <property type="entry name" value="alpha/beta hydrolase"/>
    <property type="match status" value="1"/>
</dbReference>
<dbReference type="GO" id="GO:0009092">
    <property type="term" value="P:homoserine metabolic process"/>
    <property type="evidence" value="ECO:0007669"/>
    <property type="project" value="TreeGrafter"/>
</dbReference>
<comment type="catalytic activity">
    <reaction evidence="2">
        <text>succinyl-CoA + L-serine = O-succinyl-L-serine + CoA</text>
        <dbReference type="Rhea" id="RHEA:52820"/>
        <dbReference type="ChEBI" id="CHEBI:33384"/>
        <dbReference type="ChEBI" id="CHEBI:57287"/>
        <dbReference type="ChEBI" id="CHEBI:57292"/>
        <dbReference type="ChEBI" id="CHEBI:136856"/>
    </reaction>
</comment>
<comment type="caution">
    <text evidence="5">The sequence shown here is derived from an EMBL/GenBank/DDBJ whole genome shotgun (WGS) entry which is preliminary data.</text>
</comment>
<dbReference type="EC" id="2.3.1.-" evidence="2"/>
<feature type="active site" description="Nucleophile" evidence="2 3">
    <location>
        <position position="145"/>
    </location>
</feature>
<evidence type="ECO:0000256" key="1">
    <source>
        <dbReference type="ARBA" id="ARBA00022679"/>
    </source>
</evidence>
<accession>A0AAW9R7M1</accession>
<dbReference type="NCBIfam" id="NF001209">
    <property type="entry name" value="PRK00175.1"/>
    <property type="match status" value="1"/>
</dbReference>
<feature type="active site" evidence="2 3">
    <location>
        <position position="309"/>
    </location>
</feature>
<feature type="site" description="Important for acyl-CoA specificity" evidence="2">
    <location>
        <position position="182"/>
    </location>
</feature>
<dbReference type="EMBL" id="JAZHOG010000008">
    <property type="protein sequence ID" value="MEJ8568529.1"/>
    <property type="molecule type" value="Genomic_DNA"/>
</dbReference>
<dbReference type="PANTHER" id="PTHR32268">
    <property type="entry name" value="HOMOSERINE O-ACETYLTRANSFERASE"/>
    <property type="match status" value="1"/>
</dbReference>
<dbReference type="HAMAP" id="MF_00296">
    <property type="entry name" value="MetX_acyltransf"/>
    <property type="match status" value="1"/>
</dbReference>
<dbReference type="Proteomes" id="UP001359886">
    <property type="component" value="Unassembled WGS sequence"/>
</dbReference>
<feature type="binding site" evidence="2">
    <location>
        <position position="214"/>
    </location>
    <ligand>
        <name>substrate</name>
    </ligand>
</feature>